<evidence type="ECO:0000313" key="1">
    <source>
        <dbReference type="EMBL" id="KKM91027.1"/>
    </source>
</evidence>
<dbReference type="EMBL" id="LAZR01006591">
    <property type="protein sequence ID" value="KKM91027.1"/>
    <property type="molecule type" value="Genomic_DNA"/>
</dbReference>
<dbReference type="NCBIfam" id="NF033709">
    <property type="entry name" value="PorV_fam"/>
    <property type="match status" value="1"/>
</dbReference>
<reference evidence="1" key="1">
    <citation type="journal article" date="2015" name="Nature">
        <title>Complex archaea that bridge the gap between prokaryotes and eukaryotes.</title>
        <authorList>
            <person name="Spang A."/>
            <person name="Saw J.H."/>
            <person name="Jorgensen S.L."/>
            <person name="Zaremba-Niedzwiedzka K."/>
            <person name="Martijn J."/>
            <person name="Lind A.E."/>
            <person name="van Eijk R."/>
            <person name="Schleper C."/>
            <person name="Guy L."/>
            <person name="Ettema T.J."/>
        </authorList>
    </citation>
    <scope>NUCLEOTIDE SEQUENCE</scope>
</reference>
<organism evidence="1">
    <name type="scientific">marine sediment metagenome</name>
    <dbReference type="NCBI Taxonomy" id="412755"/>
    <lineage>
        <taxon>unclassified sequences</taxon>
        <taxon>metagenomes</taxon>
        <taxon>ecological metagenomes</taxon>
    </lineage>
</organism>
<accession>A0A0F9PCC6</accession>
<proteinExistence type="predicted"/>
<comment type="caution">
    <text evidence="1">The sequence shown here is derived from an EMBL/GenBank/DDBJ whole genome shotgun (WGS) entry which is preliminary data.</text>
</comment>
<gene>
    <name evidence="1" type="ORF">LCGC14_1232630</name>
</gene>
<dbReference type="Gene3D" id="2.40.160.60">
    <property type="entry name" value="Outer membrane protein transport protein (OMPP1/FadL/TodX)"/>
    <property type="match status" value="1"/>
</dbReference>
<protein>
    <recommendedName>
        <fullName evidence="2">PorV/PorQ family protein</fullName>
    </recommendedName>
</protein>
<evidence type="ECO:0008006" key="2">
    <source>
        <dbReference type="Google" id="ProtNLM"/>
    </source>
</evidence>
<sequence length="293" mass="31067">MRKVLGSMVVGILVFALNISSSAGGSGTTAANFLKIGVGARAAAMGDAFTVIVDDSTSLYWNPAGLAKMEKRQFSATYNMWFAGINQGYLGMGFPLSGEGIVAGGMNYVDMGDFDGRDEAGNPTGTFTASALNYQLGYANRVGEKLIWGISAGLVQDTIADDIKSTYAANFGLLFETSESLSLGLALQNIGGQLGGDPLPFVAKIGMAYTWQSLLLALDIAKPADNDLYYCAGIEWWIMDGIALRAGYKTNQDIGEGLTAGFGFDKGKIRFDYAYVPYGELGNTHKVSLGMSF</sequence>
<dbReference type="AlphaFoldDB" id="A0A0F9PCC6"/>
<name>A0A0F9PCC6_9ZZZZ</name>
<dbReference type="SUPFAM" id="SSF56935">
    <property type="entry name" value="Porins"/>
    <property type="match status" value="1"/>
</dbReference>